<keyword evidence="1" id="KW-0812">Transmembrane</keyword>
<feature type="transmembrane region" description="Helical" evidence="1">
    <location>
        <begin position="108"/>
        <end position="129"/>
    </location>
</feature>
<dbReference type="Proteomes" id="UP000078148">
    <property type="component" value="Chromosome"/>
</dbReference>
<feature type="transmembrane region" description="Helical" evidence="1">
    <location>
        <begin position="135"/>
        <end position="153"/>
    </location>
</feature>
<dbReference type="KEGG" id="pbv:AR543_02935"/>
<evidence type="ECO:0000313" key="3">
    <source>
        <dbReference type="Proteomes" id="UP000078148"/>
    </source>
</evidence>
<organism evidence="2 3">
    <name type="scientific">Paenibacillus bovis</name>
    <dbReference type="NCBI Taxonomy" id="1616788"/>
    <lineage>
        <taxon>Bacteria</taxon>
        <taxon>Bacillati</taxon>
        <taxon>Bacillota</taxon>
        <taxon>Bacilli</taxon>
        <taxon>Bacillales</taxon>
        <taxon>Paenibacillaceae</taxon>
        <taxon>Paenibacillus</taxon>
    </lineage>
</organism>
<dbReference type="AlphaFoldDB" id="A0A172ZCK6"/>
<keyword evidence="1" id="KW-1133">Transmembrane helix</keyword>
<evidence type="ECO:0000313" key="2">
    <source>
        <dbReference type="EMBL" id="ANF95092.1"/>
    </source>
</evidence>
<accession>A0A172ZCK6</accession>
<feature type="transmembrane region" description="Helical" evidence="1">
    <location>
        <begin position="25"/>
        <end position="47"/>
    </location>
</feature>
<name>A0A172ZCK6_9BACL</name>
<reference evidence="3" key="1">
    <citation type="submission" date="2015-10" db="EMBL/GenBank/DDBJ databases">
        <title>Genome of Paenibacillus bovis sp. nov.</title>
        <authorList>
            <person name="Wu Z."/>
            <person name="Gao C."/>
            <person name="Liu Z."/>
            <person name="Zheng H."/>
        </authorList>
    </citation>
    <scope>NUCLEOTIDE SEQUENCE [LARGE SCALE GENOMIC DNA]</scope>
    <source>
        <strain evidence="3">BD3526</strain>
    </source>
</reference>
<keyword evidence="3" id="KW-1185">Reference proteome</keyword>
<keyword evidence="1" id="KW-0472">Membrane</keyword>
<dbReference type="OrthoDB" id="2678045at2"/>
<feature type="transmembrane region" description="Helical" evidence="1">
    <location>
        <begin position="53"/>
        <end position="76"/>
    </location>
</feature>
<sequence length="174" mass="21153">MAAEPQQNATFYQYKLIKKWTISKLWFWSYLSLPIIALIIELFYFSWESIGFWLLSFPLVLWVQFVISRSVLIMTVNHLRKRWRFQFQYPWIGYLPDQYMGYTIFRRVLLHTTWIGLCFTAVLFMWLPVSFSASLVVWHLWLCIPRLMILVRLTRQRKDGMLKLSKEDVSYYIS</sequence>
<gene>
    <name evidence="2" type="ORF">AR543_02935</name>
</gene>
<reference evidence="2 3" key="2">
    <citation type="journal article" date="2016" name="Int. J. Syst. Evol. Microbiol.">
        <title>Paenibacillus bovis sp. nov., isolated from raw yak (Bos grunniens) milk.</title>
        <authorList>
            <person name="Gao C."/>
            <person name="Han J."/>
            <person name="Liu Z."/>
            <person name="Xu X."/>
            <person name="Hang F."/>
            <person name="Wu Z."/>
        </authorList>
    </citation>
    <scope>NUCLEOTIDE SEQUENCE [LARGE SCALE GENOMIC DNA]</scope>
    <source>
        <strain evidence="2 3">BD3526</strain>
    </source>
</reference>
<proteinExistence type="predicted"/>
<dbReference type="STRING" id="1616788.AR543_02935"/>
<dbReference type="EMBL" id="CP013023">
    <property type="protein sequence ID" value="ANF95092.1"/>
    <property type="molecule type" value="Genomic_DNA"/>
</dbReference>
<protein>
    <submittedName>
        <fullName evidence="2">Uncharacterized protein</fullName>
    </submittedName>
</protein>
<evidence type="ECO:0000256" key="1">
    <source>
        <dbReference type="SAM" id="Phobius"/>
    </source>
</evidence>